<keyword evidence="10" id="KW-1185">Reference proteome</keyword>
<keyword evidence="4 9" id="KW-0436">Ligase</keyword>
<name>A0ABY8LWE2_9BACT</name>
<reference evidence="9" key="1">
    <citation type="submission" date="2023-04" db="EMBL/GenBank/DDBJ databases">
        <title>Completed genome of Mycoplasma lagogenitalium type strain 12MS.</title>
        <authorList>
            <person name="Spergser J."/>
        </authorList>
    </citation>
    <scope>NUCLEOTIDE SEQUENCE</scope>
    <source>
        <strain evidence="9">12MS</strain>
    </source>
</reference>
<dbReference type="Gene3D" id="3.30.930.10">
    <property type="entry name" value="Bira Bifunctional Protein, Domain 2"/>
    <property type="match status" value="1"/>
</dbReference>
<evidence type="ECO:0000256" key="2">
    <source>
        <dbReference type="ARBA" id="ARBA00005124"/>
    </source>
</evidence>
<feature type="domain" description="BPL/LPL catalytic" evidence="8">
    <location>
        <begin position="26"/>
        <end position="210"/>
    </location>
</feature>
<evidence type="ECO:0000259" key="8">
    <source>
        <dbReference type="PROSITE" id="PS51733"/>
    </source>
</evidence>
<dbReference type="Proteomes" id="UP001179842">
    <property type="component" value="Chromosome"/>
</dbReference>
<evidence type="ECO:0000256" key="4">
    <source>
        <dbReference type="ARBA" id="ARBA00022598"/>
    </source>
</evidence>
<proteinExistence type="predicted"/>
<dbReference type="InterPro" id="IPR045864">
    <property type="entry name" value="aa-tRNA-synth_II/BPL/LPL"/>
</dbReference>
<dbReference type="Pfam" id="PF10437">
    <property type="entry name" value="Lip_prot_lig_C"/>
    <property type="match status" value="1"/>
</dbReference>
<evidence type="ECO:0000313" key="10">
    <source>
        <dbReference type="Proteomes" id="UP001179842"/>
    </source>
</evidence>
<keyword evidence="5" id="KW-0547">Nucleotide-binding</keyword>
<protein>
    <recommendedName>
        <fullName evidence="3">lipoate--protein ligase</fullName>
        <ecNumber evidence="3">6.3.1.20</ecNumber>
    </recommendedName>
</protein>
<evidence type="ECO:0000256" key="3">
    <source>
        <dbReference type="ARBA" id="ARBA00012367"/>
    </source>
</evidence>
<gene>
    <name evidence="9" type="ORF">QEG99_00400</name>
</gene>
<dbReference type="Pfam" id="PF21948">
    <property type="entry name" value="LplA-B_cat"/>
    <property type="match status" value="1"/>
</dbReference>
<dbReference type="PANTHER" id="PTHR12561">
    <property type="entry name" value="LIPOATE-PROTEIN LIGASE"/>
    <property type="match status" value="1"/>
</dbReference>
<sequence length="326" mass="37861">MKIFVSKNYSPFYNLVLEELMIKDDNNKEDIVYLYQHNNAVIIGRNQNAHSEVKFDVLEKENIDLYRRNSGGGAVYHDLGNLNFSFITKKDERSYEKFLEPVMEFLKTLNLNVEFKGRNDLVVNGSKFSGNAQFIYKDKMVHHGTILFNVDLTKLSKVLNPSKLKMESKGIKSARQRVTNLLDELEQKISIQEFIDKFALFLKEKYNATDFIIPENYYQKIDEIAEYKKSNDWLLGKNPEFSFFNEAKTDGGILQIKANVIKNKIDSLQFQGDFLSKADINEIIPLFLNKNYDKKEIENILNSISNLNDYFGTITIDEIISIMFGE</sequence>
<accession>A0ABY8LWE2</accession>
<dbReference type="InterPro" id="IPR004143">
    <property type="entry name" value="BPL_LPL_catalytic"/>
</dbReference>
<dbReference type="SUPFAM" id="SSF55681">
    <property type="entry name" value="Class II aaRS and biotin synthetases"/>
    <property type="match status" value="1"/>
</dbReference>
<dbReference type="CDD" id="cd16443">
    <property type="entry name" value="LplA"/>
    <property type="match status" value="1"/>
</dbReference>
<dbReference type="GO" id="GO:0016979">
    <property type="term" value="F:lipoate-protein ligase activity"/>
    <property type="evidence" value="ECO:0007669"/>
    <property type="project" value="UniProtKB-EC"/>
</dbReference>
<evidence type="ECO:0000256" key="5">
    <source>
        <dbReference type="ARBA" id="ARBA00022741"/>
    </source>
</evidence>
<dbReference type="NCBIfam" id="TIGR00545">
    <property type="entry name" value="lipoyltrans"/>
    <property type="match status" value="1"/>
</dbReference>
<evidence type="ECO:0000256" key="1">
    <source>
        <dbReference type="ARBA" id="ARBA00005085"/>
    </source>
</evidence>
<comment type="pathway">
    <text evidence="1">Protein modification; protein lipoylation via exogenous pathway; protein N(6)-(lipoyl)lysine from lipoate: step 2/2.</text>
</comment>
<keyword evidence="6" id="KW-0067">ATP-binding</keyword>
<dbReference type="EC" id="6.3.1.20" evidence="3"/>
<dbReference type="Gene3D" id="3.30.390.50">
    <property type="entry name" value="CO dehydrogenase flavoprotein, C-terminal domain"/>
    <property type="match status" value="1"/>
</dbReference>
<evidence type="ECO:0000256" key="7">
    <source>
        <dbReference type="ARBA" id="ARBA00048037"/>
    </source>
</evidence>
<dbReference type="RefSeq" id="WP_280102038.1">
    <property type="nucleotide sequence ID" value="NZ_CP122979.1"/>
</dbReference>
<dbReference type="EMBL" id="CP122979">
    <property type="protein sequence ID" value="WGI36736.1"/>
    <property type="molecule type" value="Genomic_DNA"/>
</dbReference>
<dbReference type="InterPro" id="IPR004562">
    <property type="entry name" value="LipoylTrfase_LipoateP_Ligase"/>
</dbReference>
<comment type="pathway">
    <text evidence="2">Protein modification; protein lipoylation via exogenous pathway; protein N(6)-(lipoyl)lysine from lipoate: step 1/2.</text>
</comment>
<dbReference type="PANTHER" id="PTHR12561:SF3">
    <property type="entry name" value="LIPOYLTRANSFERASE 1, MITOCHONDRIAL"/>
    <property type="match status" value="1"/>
</dbReference>
<comment type="catalytic activity">
    <reaction evidence="7">
        <text>L-lysyl-[lipoyl-carrier protein] + (R)-lipoate + ATP = N(6)-[(R)-lipoyl]-L-lysyl-[lipoyl-carrier protein] + AMP + diphosphate + H(+)</text>
        <dbReference type="Rhea" id="RHEA:49288"/>
        <dbReference type="Rhea" id="RHEA-COMP:10500"/>
        <dbReference type="Rhea" id="RHEA-COMP:10502"/>
        <dbReference type="ChEBI" id="CHEBI:15378"/>
        <dbReference type="ChEBI" id="CHEBI:29969"/>
        <dbReference type="ChEBI" id="CHEBI:30616"/>
        <dbReference type="ChEBI" id="CHEBI:33019"/>
        <dbReference type="ChEBI" id="CHEBI:83088"/>
        <dbReference type="ChEBI" id="CHEBI:83099"/>
        <dbReference type="ChEBI" id="CHEBI:456215"/>
        <dbReference type="EC" id="6.3.1.20"/>
    </reaction>
</comment>
<dbReference type="InterPro" id="IPR019491">
    <property type="entry name" value="Lipoate_protein_ligase_C"/>
</dbReference>
<evidence type="ECO:0000313" key="9">
    <source>
        <dbReference type="EMBL" id="WGI36736.1"/>
    </source>
</evidence>
<dbReference type="SUPFAM" id="SSF82649">
    <property type="entry name" value="SufE/NifU"/>
    <property type="match status" value="1"/>
</dbReference>
<evidence type="ECO:0000256" key="6">
    <source>
        <dbReference type="ARBA" id="ARBA00022840"/>
    </source>
</evidence>
<organism evidence="9 10">
    <name type="scientific">Mesomycoplasma lagogenitalium</name>
    <dbReference type="NCBI Taxonomy" id="171286"/>
    <lineage>
        <taxon>Bacteria</taxon>
        <taxon>Bacillati</taxon>
        <taxon>Mycoplasmatota</taxon>
        <taxon>Mycoplasmoidales</taxon>
        <taxon>Metamycoplasmataceae</taxon>
        <taxon>Mesomycoplasma</taxon>
    </lineage>
</organism>
<dbReference type="PROSITE" id="PS51733">
    <property type="entry name" value="BPL_LPL_CATALYTIC"/>
    <property type="match status" value="1"/>
</dbReference>